<dbReference type="EMBL" id="JAHQIW010002554">
    <property type="protein sequence ID" value="KAJ1355696.1"/>
    <property type="molecule type" value="Genomic_DNA"/>
</dbReference>
<comment type="caution">
    <text evidence="1">The sequence shown here is derived from an EMBL/GenBank/DDBJ whole genome shotgun (WGS) entry which is preliminary data.</text>
</comment>
<organism evidence="1 2">
    <name type="scientific">Parelaphostrongylus tenuis</name>
    <name type="common">Meningeal worm</name>
    <dbReference type="NCBI Taxonomy" id="148309"/>
    <lineage>
        <taxon>Eukaryota</taxon>
        <taxon>Metazoa</taxon>
        <taxon>Ecdysozoa</taxon>
        <taxon>Nematoda</taxon>
        <taxon>Chromadorea</taxon>
        <taxon>Rhabditida</taxon>
        <taxon>Rhabditina</taxon>
        <taxon>Rhabditomorpha</taxon>
        <taxon>Strongyloidea</taxon>
        <taxon>Metastrongylidae</taxon>
        <taxon>Parelaphostrongylus</taxon>
    </lineage>
</organism>
<evidence type="ECO:0000313" key="1">
    <source>
        <dbReference type="EMBL" id="KAJ1355696.1"/>
    </source>
</evidence>
<dbReference type="Proteomes" id="UP001196413">
    <property type="component" value="Unassembled WGS sequence"/>
</dbReference>
<name>A0AAD5MX45_PARTN</name>
<accession>A0AAD5MX45</accession>
<protein>
    <submittedName>
        <fullName evidence="1">Uncharacterized protein</fullName>
    </submittedName>
</protein>
<proteinExistence type="predicted"/>
<evidence type="ECO:0000313" key="2">
    <source>
        <dbReference type="Proteomes" id="UP001196413"/>
    </source>
</evidence>
<gene>
    <name evidence="1" type="ORF">KIN20_013193</name>
</gene>
<sequence>MTRYSSLRFITDLRELCGPTAYSPAWTRTVREGRGSVTQIRRTISIWPEVTRYDDAFRRYGSSQDHKTKEALREGDRAETSAITIKFIVLFVCTE</sequence>
<reference evidence="1" key="1">
    <citation type="submission" date="2021-06" db="EMBL/GenBank/DDBJ databases">
        <title>Parelaphostrongylus tenuis whole genome reference sequence.</title>
        <authorList>
            <person name="Garwood T.J."/>
            <person name="Larsen P.A."/>
            <person name="Fountain-Jones N.M."/>
            <person name="Garbe J.R."/>
            <person name="Macchietto M.G."/>
            <person name="Kania S.A."/>
            <person name="Gerhold R.W."/>
            <person name="Richards J.E."/>
            <person name="Wolf T.M."/>
        </authorList>
    </citation>
    <scope>NUCLEOTIDE SEQUENCE</scope>
    <source>
        <strain evidence="1">MNPRO001-30</strain>
        <tissue evidence="1">Meninges</tissue>
    </source>
</reference>
<dbReference type="AlphaFoldDB" id="A0AAD5MX45"/>
<keyword evidence="2" id="KW-1185">Reference proteome</keyword>